<dbReference type="RefSeq" id="WP_145265574.1">
    <property type="nucleotide sequence ID" value="NZ_CP036316.1"/>
</dbReference>
<protein>
    <submittedName>
        <fullName evidence="2">Uncharacterized protein</fullName>
    </submittedName>
</protein>
<dbReference type="KEGG" id="chya:V22_37330"/>
<keyword evidence="3" id="KW-1185">Reference proteome</keyword>
<name>A0A517TDL9_9PLAN</name>
<keyword evidence="1" id="KW-0472">Membrane</keyword>
<accession>A0A517TDL9</accession>
<keyword evidence="1" id="KW-1133">Transmembrane helix</keyword>
<dbReference type="AlphaFoldDB" id="A0A517TDL9"/>
<evidence type="ECO:0000313" key="3">
    <source>
        <dbReference type="Proteomes" id="UP000319976"/>
    </source>
</evidence>
<evidence type="ECO:0000256" key="1">
    <source>
        <dbReference type="SAM" id="Phobius"/>
    </source>
</evidence>
<proteinExistence type="predicted"/>
<organism evidence="2 3">
    <name type="scientific">Calycomorphotria hydatis</name>
    <dbReference type="NCBI Taxonomy" id="2528027"/>
    <lineage>
        <taxon>Bacteria</taxon>
        <taxon>Pseudomonadati</taxon>
        <taxon>Planctomycetota</taxon>
        <taxon>Planctomycetia</taxon>
        <taxon>Planctomycetales</taxon>
        <taxon>Planctomycetaceae</taxon>
        <taxon>Calycomorphotria</taxon>
    </lineage>
</organism>
<reference evidence="2 3" key="1">
    <citation type="submission" date="2019-02" db="EMBL/GenBank/DDBJ databases">
        <title>Deep-cultivation of Planctomycetes and their phenomic and genomic characterization uncovers novel biology.</title>
        <authorList>
            <person name="Wiegand S."/>
            <person name="Jogler M."/>
            <person name="Boedeker C."/>
            <person name="Pinto D."/>
            <person name="Vollmers J."/>
            <person name="Rivas-Marin E."/>
            <person name="Kohn T."/>
            <person name="Peeters S.H."/>
            <person name="Heuer A."/>
            <person name="Rast P."/>
            <person name="Oberbeckmann S."/>
            <person name="Bunk B."/>
            <person name="Jeske O."/>
            <person name="Meyerdierks A."/>
            <person name="Storesund J.E."/>
            <person name="Kallscheuer N."/>
            <person name="Luecker S."/>
            <person name="Lage O.M."/>
            <person name="Pohl T."/>
            <person name="Merkel B.J."/>
            <person name="Hornburger P."/>
            <person name="Mueller R.-W."/>
            <person name="Bruemmer F."/>
            <person name="Labrenz M."/>
            <person name="Spormann A.M."/>
            <person name="Op den Camp H."/>
            <person name="Overmann J."/>
            <person name="Amann R."/>
            <person name="Jetten M.S.M."/>
            <person name="Mascher T."/>
            <person name="Medema M.H."/>
            <person name="Devos D.P."/>
            <person name="Kaster A.-K."/>
            <person name="Ovreas L."/>
            <person name="Rohde M."/>
            <person name="Galperin M.Y."/>
            <person name="Jogler C."/>
        </authorList>
    </citation>
    <scope>NUCLEOTIDE SEQUENCE [LARGE SCALE GENOMIC DNA]</scope>
    <source>
        <strain evidence="2 3">V22</strain>
    </source>
</reference>
<sequence>MDVAEDTKRQRDIADETEATEQPSWLMTLALTACFSAITGFMGGWAYLNANEYHKSYSSLFFQFSNKPKYVKQNFGRVCRGCGSLHMVRPCPCGYYWLRKQFEITTGRKYYRHSPEPVAVVTPIDPPLPELSDGDLSLLEPVEARIQ</sequence>
<keyword evidence="1" id="KW-0812">Transmembrane</keyword>
<gene>
    <name evidence="2" type="ORF">V22_37330</name>
</gene>
<evidence type="ECO:0000313" key="2">
    <source>
        <dbReference type="EMBL" id="QDT66466.1"/>
    </source>
</evidence>
<dbReference type="EMBL" id="CP036316">
    <property type="protein sequence ID" value="QDT66466.1"/>
    <property type="molecule type" value="Genomic_DNA"/>
</dbReference>
<feature type="transmembrane region" description="Helical" evidence="1">
    <location>
        <begin position="25"/>
        <end position="48"/>
    </location>
</feature>
<dbReference type="Proteomes" id="UP000319976">
    <property type="component" value="Chromosome"/>
</dbReference>